<dbReference type="OrthoDB" id="9809781at2"/>
<protein>
    <submittedName>
        <fullName evidence="4">Metallophosphoesterase</fullName>
    </submittedName>
</protein>
<evidence type="ECO:0000259" key="3">
    <source>
        <dbReference type="Pfam" id="PF00149"/>
    </source>
</evidence>
<comment type="caution">
    <text evidence="4">The sequence shown here is derived from an EMBL/GenBank/DDBJ whole genome shotgun (WGS) entry which is preliminary data.</text>
</comment>
<evidence type="ECO:0000256" key="2">
    <source>
        <dbReference type="ARBA" id="ARBA00022801"/>
    </source>
</evidence>
<dbReference type="InterPro" id="IPR004843">
    <property type="entry name" value="Calcineurin-like_PHP"/>
</dbReference>
<reference evidence="4" key="1">
    <citation type="submission" date="2016-09" db="EMBL/GenBank/DDBJ databases">
        <title>Draft genome of thermotolerant cyanobacterium Desertifilum sp. strain IPPAS B-1220.</title>
        <authorList>
            <person name="Sinetova M.A."/>
            <person name="Bolakhan K."/>
            <person name="Zayadan B.K."/>
            <person name="Mironov K.S."/>
            <person name="Ustinova V."/>
            <person name="Kupriyanova E.V."/>
            <person name="Sidorov R.A."/>
            <person name="Skrypnik A.N."/>
            <person name="Gogoleva N.E."/>
            <person name="Gogolev Y.V."/>
            <person name="Los D.A."/>
        </authorList>
    </citation>
    <scope>NUCLEOTIDE SEQUENCE [LARGE SCALE GENOMIC DNA]</scope>
    <source>
        <strain evidence="4">IPPAS B-1220</strain>
    </source>
</reference>
<dbReference type="PANTHER" id="PTHR10161:SF14">
    <property type="entry name" value="TARTRATE-RESISTANT ACID PHOSPHATASE TYPE 5"/>
    <property type="match status" value="1"/>
</dbReference>
<dbReference type="InterPro" id="IPR051558">
    <property type="entry name" value="Metallophosphoesterase_PAP"/>
</dbReference>
<dbReference type="Pfam" id="PF00149">
    <property type="entry name" value="Metallophos"/>
    <property type="match status" value="1"/>
</dbReference>
<gene>
    <name evidence="4" type="ORF">BH720_11240</name>
</gene>
<dbReference type="AlphaFoldDB" id="A0A1E5QK10"/>
<dbReference type="STRING" id="1781255.BH720_11240"/>
<dbReference type="SUPFAM" id="SSF56300">
    <property type="entry name" value="Metallo-dependent phosphatases"/>
    <property type="match status" value="1"/>
</dbReference>
<keyword evidence="1" id="KW-0732">Signal</keyword>
<name>A0A1E5QK10_9CYAN</name>
<dbReference type="GO" id="GO:0016787">
    <property type="term" value="F:hydrolase activity"/>
    <property type="evidence" value="ECO:0007669"/>
    <property type="project" value="UniProtKB-KW"/>
</dbReference>
<dbReference type="Gene3D" id="3.60.21.10">
    <property type="match status" value="1"/>
</dbReference>
<dbReference type="EMBL" id="MJGC01000054">
    <property type="protein sequence ID" value="OEJ75036.1"/>
    <property type="molecule type" value="Genomic_DNA"/>
</dbReference>
<dbReference type="PANTHER" id="PTHR10161">
    <property type="entry name" value="TARTRATE-RESISTANT ACID PHOSPHATASE TYPE 5"/>
    <property type="match status" value="1"/>
</dbReference>
<sequence length="313" mass="34909">MSIKRRQVLTWGGLSGLGLALTGKAFWGKEASSIAQENVISAATLETEGVVVANSTQPLLRFVSLADTGTGAQGQYAVAEAMTRYHQQNPFDLAILAGDNIYNDGEIEKIGAVFERPYEPLLRQGVKFHACLGNHDIRTENGDPQVRYPGFNMQNRRYYTLRRDDVQFFALDTNGNADWQNQLVWLDRELGQSDAIWKIVFAHDQIYSSAHYGVNQALIKKLSPMFKKHGVQLYINGHDHVYERTQPIEGTTYLICGAGAGTRPVGRSSWTAHSAERLSFAAYEVYRDRIEITAIATNHEPFDRGVISQQAIG</sequence>
<evidence type="ECO:0000256" key="1">
    <source>
        <dbReference type="ARBA" id="ARBA00022729"/>
    </source>
</evidence>
<keyword evidence="2" id="KW-0378">Hydrolase</keyword>
<dbReference type="RefSeq" id="WP_069967298.1">
    <property type="nucleotide sequence ID" value="NZ_CM124774.1"/>
</dbReference>
<evidence type="ECO:0000313" key="4">
    <source>
        <dbReference type="EMBL" id="OEJ75036.1"/>
    </source>
</evidence>
<dbReference type="InterPro" id="IPR029052">
    <property type="entry name" value="Metallo-depent_PP-like"/>
</dbReference>
<accession>A0A1E5QK10</accession>
<proteinExistence type="predicted"/>
<organism evidence="4">
    <name type="scientific">Desertifilum tharense IPPAS B-1220</name>
    <dbReference type="NCBI Taxonomy" id="1781255"/>
    <lineage>
        <taxon>Bacteria</taxon>
        <taxon>Bacillati</taxon>
        <taxon>Cyanobacteriota</taxon>
        <taxon>Cyanophyceae</taxon>
        <taxon>Desertifilales</taxon>
        <taxon>Desertifilaceae</taxon>
        <taxon>Desertifilum</taxon>
    </lineage>
</organism>
<feature type="domain" description="Calcineurin-like phosphoesterase" evidence="3">
    <location>
        <begin position="61"/>
        <end position="242"/>
    </location>
</feature>